<keyword evidence="5" id="KW-1185">Reference proteome</keyword>
<dbReference type="Pfam" id="PF00665">
    <property type="entry name" value="rve"/>
    <property type="match status" value="1"/>
</dbReference>
<evidence type="ECO:0000313" key="4">
    <source>
        <dbReference type="EMBL" id="GJS73173.1"/>
    </source>
</evidence>
<comment type="caution">
    <text evidence="4">The sequence shown here is derived from an EMBL/GenBank/DDBJ whole genome shotgun (WGS) entry which is preliminary data.</text>
</comment>
<name>A0ABQ4Y895_9ASTR</name>
<dbReference type="InterPro" id="IPR036397">
    <property type="entry name" value="RNaseH_sf"/>
</dbReference>
<accession>A0ABQ4Y895</accession>
<keyword evidence="1" id="KW-0378">Hydrolase</keyword>
<reference evidence="4" key="1">
    <citation type="journal article" date="2022" name="Int. J. Mol. Sci.">
        <title>Draft Genome of Tanacetum Coccineum: Genomic Comparison of Closely Related Tanacetum-Family Plants.</title>
        <authorList>
            <person name="Yamashiro T."/>
            <person name="Shiraishi A."/>
            <person name="Nakayama K."/>
            <person name="Satake H."/>
        </authorList>
    </citation>
    <scope>NUCLEOTIDE SEQUENCE</scope>
</reference>
<feature type="region of interest" description="Disordered" evidence="2">
    <location>
        <begin position="45"/>
        <end position="65"/>
    </location>
</feature>
<evidence type="ECO:0000259" key="3">
    <source>
        <dbReference type="PROSITE" id="PS50994"/>
    </source>
</evidence>
<dbReference type="SUPFAM" id="SSF53098">
    <property type="entry name" value="Ribonuclease H-like"/>
    <property type="match status" value="1"/>
</dbReference>
<dbReference type="EMBL" id="BQNB010010135">
    <property type="protein sequence ID" value="GJS73173.1"/>
    <property type="molecule type" value="Genomic_DNA"/>
</dbReference>
<gene>
    <name evidence="4" type="ORF">Tco_0706014</name>
</gene>
<dbReference type="InterPro" id="IPR054722">
    <property type="entry name" value="PolX-like_BBD"/>
</dbReference>
<dbReference type="InterPro" id="IPR001584">
    <property type="entry name" value="Integrase_cat-core"/>
</dbReference>
<dbReference type="InterPro" id="IPR012337">
    <property type="entry name" value="RNaseH-like_sf"/>
</dbReference>
<proteinExistence type="predicted"/>
<evidence type="ECO:0000256" key="2">
    <source>
        <dbReference type="SAM" id="MobiDB-lite"/>
    </source>
</evidence>
<feature type="domain" description="Integrase catalytic" evidence="3">
    <location>
        <begin position="654"/>
        <end position="820"/>
    </location>
</feature>
<dbReference type="PANTHER" id="PTHR42648:SF32">
    <property type="entry name" value="RIBONUCLEASE H-LIKE DOMAIN, GAG-PRE-INTEGRASE DOMAIN PROTEIN-RELATED"/>
    <property type="match status" value="1"/>
</dbReference>
<feature type="compositionally biased region" description="Polar residues" evidence="2">
    <location>
        <begin position="309"/>
        <end position="346"/>
    </location>
</feature>
<protein>
    <submittedName>
        <fullName evidence="4">Ribonuclease H-like domain-containing protein</fullName>
    </submittedName>
</protein>
<sequence length="1049" mass="117031">MLKQEFSEFTRTLEIDVKGGSSYDLRGTSAPTHSAFISAASTNSKMSYPKQSHSTTFTSSSSSPTASSNVIENVLHSFVAKSDPQQQITYEDFDQIGKLDLEELVHNGKWKCSCSINIFEKKAGRNMKFNNKDAARECTGKQLDSKARYSSFKLKELDKSEEPKALLSVDSMLNWSDHEGEDVENGAAQVYGMIAEAREDAAGSATGDATGDVADDVSNAAAEFALMGISSQVKLEESNARFDKWKESSKNLVKLINSSIETLSIEWICQRLGMHVVPPLNYRNIKVLLPNEPDLDDHWPILCVKSSSSKTNEPLASTPSSVDFKTVSETPDQQPSSTNDDSSFSFKENVKPPRNLCNKVLELHNKPMWNNVANIPSFCTKAILSCGSRNRPASVPADHRHYFQHFSRPGYYNQMNMDKREDGELLLSPQQVVLGDSKGQNMQWGFQEQLENPHKNRDLGIVDSGCSRSMTGNKEKLDGFVKIVGGIVTFGGGDGKITRKGTIRTSKLNFENVYYVEELQNFNLFSVSQICDTKNKVLFTDKECLVLSKEFQLPENSQVVLIVPRRNNLYCFNLYDIIPERDVTCLLAKASLVESTKWHRRMAHVNFKNMNKLAKHGLVNGLPSKLFTNEHNCVACNKGKQHKASYKAITAVSTISAPLQLLHMDLFGPTSIRSIDHKYYSLVVTDDFSRFTWVFFLGTKDETYGILKDFITFIENQLTKKVKAIRCDNGTEFKNSKLIELCGSKGIRRDYSNARTPQQNGVAERKNRTLIEAARTMLADSKLPTMFWTEAVSTACYVLNRVLVTKPHNKTPYELVSGKVPNISHLKPFGCLVTILNTSDHLGKFEGKADEGFIVGYAAHSKAYRVYNLSSKKIEETLNLRYLEDKPNVQGLGHEWYFDLDYLTDSLGYTRFKTNQPAGTQDTNIHAGTQDDSDSECDEQVIVVPSFPSNSFSGPKVHEASEMVESSSDYAKELARLQRQEHEANDTAEMYGFGFSKDTEEHLRQADMVPAGSIDPAASITAGSIDPTASISTYLGQNGFLRINEIAGV</sequence>
<dbReference type="InterPro" id="IPR057670">
    <property type="entry name" value="SH3_retrovirus"/>
</dbReference>
<organism evidence="4 5">
    <name type="scientific">Tanacetum coccineum</name>
    <dbReference type="NCBI Taxonomy" id="301880"/>
    <lineage>
        <taxon>Eukaryota</taxon>
        <taxon>Viridiplantae</taxon>
        <taxon>Streptophyta</taxon>
        <taxon>Embryophyta</taxon>
        <taxon>Tracheophyta</taxon>
        <taxon>Spermatophyta</taxon>
        <taxon>Magnoliopsida</taxon>
        <taxon>eudicotyledons</taxon>
        <taxon>Gunneridae</taxon>
        <taxon>Pentapetalae</taxon>
        <taxon>asterids</taxon>
        <taxon>campanulids</taxon>
        <taxon>Asterales</taxon>
        <taxon>Asteraceae</taxon>
        <taxon>Asteroideae</taxon>
        <taxon>Anthemideae</taxon>
        <taxon>Anthemidinae</taxon>
        <taxon>Tanacetum</taxon>
    </lineage>
</organism>
<feature type="region of interest" description="Disordered" evidence="2">
    <location>
        <begin position="309"/>
        <end position="348"/>
    </location>
</feature>
<dbReference type="Pfam" id="PF22936">
    <property type="entry name" value="Pol_BBD"/>
    <property type="match status" value="1"/>
</dbReference>
<dbReference type="Pfam" id="PF25597">
    <property type="entry name" value="SH3_retrovirus"/>
    <property type="match status" value="1"/>
</dbReference>
<dbReference type="Pfam" id="PF13976">
    <property type="entry name" value="gag_pre-integrs"/>
    <property type="match status" value="1"/>
</dbReference>
<dbReference type="Gene3D" id="3.30.420.10">
    <property type="entry name" value="Ribonuclease H-like superfamily/Ribonuclease H"/>
    <property type="match status" value="1"/>
</dbReference>
<dbReference type="PROSITE" id="PS50994">
    <property type="entry name" value="INTEGRASE"/>
    <property type="match status" value="1"/>
</dbReference>
<feature type="compositionally biased region" description="Low complexity" evidence="2">
    <location>
        <begin position="52"/>
        <end position="65"/>
    </location>
</feature>
<keyword evidence="1" id="KW-0645">Protease</keyword>
<dbReference type="PANTHER" id="PTHR42648">
    <property type="entry name" value="TRANSPOSASE, PUTATIVE-RELATED"/>
    <property type="match status" value="1"/>
</dbReference>
<dbReference type="Proteomes" id="UP001151760">
    <property type="component" value="Unassembled WGS sequence"/>
</dbReference>
<reference evidence="4" key="2">
    <citation type="submission" date="2022-01" db="EMBL/GenBank/DDBJ databases">
        <authorList>
            <person name="Yamashiro T."/>
            <person name="Shiraishi A."/>
            <person name="Satake H."/>
            <person name="Nakayama K."/>
        </authorList>
    </citation>
    <scope>NUCLEOTIDE SEQUENCE</scope>
</reference>
<evidence type="ECO:0000256" key="1">
    <source>
        <dbReference type="ARBA" id="ARBA00022670"/>
    </source>
</evidence>
<dbReference type="InterPro" id="IPR025724">
    <property type="entry name" value="GAG-pre-integrase_dom"/>
</dbReference>
<evidence type="ECO:0000313" key="5">
    <source>
        <dbReference type="Proteomes" id="UP001151760"/>
    </source>
</evidence>
<dbReference type="InterPro" id="IPR039537">
    <property type="entry name" value="Retrotran_Ty1/copia-like"/>
</dbReference>